<dbReference type="InterPro" id="IPR012910">
    <property type="entry name" value="Plug_dom"/>
</dbReference>
<evidence type="ECO:0000313" key="11">
    <source>
        <dbReference type="EMBL" id="REE00443.1"/>
    </source>
</evidence>
<keyword evidence="4 8" id="KW-0812">Transmembrane</keyword>
<dbReference type="PANTHER" id="PTHR30069:SF29">
    <property type="entry name" value="HEMOGLOBIN AND HEMOGLOBIN-HAPTOGLOBIN-BINDING PROTEIN 1-RELATED"/>
    <property type="match status" value="1"/>
</dbReference>
<keyword evidence="2 8" id="KW-0813">Transport</keyword>
<keyword evidence="12" id="KW-1185">Reference proteome</keyword>
<dbReference type="AlphaFoldDB" id="A0A3D9L4A4"/>
<comment type="subcellular location">
    <subcellularLocation>
        <location evidence="1 8">Cell outer membrane</location>
        <topology evidence="1 8">Multi-pass membrane protein</topology>
    </subcellularLocation>
</comment>
<dbReference type="EMBL" id="QREG01000005">
    <property type="protein sequence ID" value="REE00443.1"/>
    <property type="molecule type" value="Genomic_DNA"/>
</dbReference>
<evidence type="ECO:0000256" key="9">
    <source>
        <dbReference type="SAM" id="SignalP"/>
    </source>
</evidence>
<dbReference type="InterPro" id="IPR036942">
    <property type="entry name" value="Beta-barrel_TonB_sf"/>
</dbReference>
<evidence type="ECO:0000256" key="2">
    <source>
        <dbReference type="ARBA" id="ARBA00022448"/>
    </source>
</evidence>
<comment type="similarity">
    <text evidence="8">Belongs to the TonB-dependent receptor family.</text>
</comment>
<dbReference type="InterPro" id="IPR008969">
    <property type="entry name" value="CarboxyPept-like_regulatory"/>
</dbReference>
<dbReference type="PANTHER" id="PTHR30069">
    <property type="entry name" value="TONB-DEPENDENT OUTER MEMBRANE RECEPTOR"/>
    <property type="match status" value="1"/>
</dbReference>
<dbReference type="OrthoDB" id="9812892at2"/>
<dbReference type="RefSeq" id="WP_115867446.1">
    <property type="nucleotide sequence ID" value="NZ_QREG01000005.1"/>
</dbReference>
<dbReference type="Pfam" id="PF13715">
    <property type="entry name" value="CarbopepD_reg_2"/>
    <property type="match status" value="1"/>
</dbReference>
<reference evidence="11 12" key="1">
    <citation type="submission" date="2018-07" db="EMBL/GenBank/DDBJ databases">
        <title>Genomic Encyclopedia of Type Strains, Phase IV (KMG-IV): sequencing the most valuable type-strain genomes for metagenomic binning, comparative biology and taxonomic classification.</title>
        <authorList>
            <person name="Goeker M."/>
        </authorList>
    </citation>
    <scope>NUCLEOTIDE SEQUENCE [LARGE SCALE GENOMIC DNA]</scope>
    <source>
        <strain evidence="11 12">DSM 4134</strain>
    </source>
</reference>
<sequence>MKNVLVTISLLIVAAEAMAQFSLTGQVLDPAGEGIPGVTITVKGTSMGTSSDYEGKFQLDDIEKGQWQLILSGVGFQSQEITVDVDQPTKLSPITLKESTTELAAVQIVGKSAATEIREQAYAVEVVSSKGFKNLSTNANDILGKISGVNIRQSGGLGSNFSLSLNGLSGNQLRLFLDGVPMDYFGSSLSLNNFSANLIDRIEVYKGVVPIHLSSDALGGAINVVTSKNVNSFLDASYSVGSFNTHIASLNGQHRNAKNGFTVRLKSFYNTADNNYEVPVNLVNFETGKEEGEPTWVERFHDGYTSKMAWAEVGFVGTSFADQLMVGLMYSDNYKELQQPANAVGQAKIPYGEVAAQEEKIITNLSYKKSGLLNDRLSLRAYLVKVASNSLSIDTSSYRYDWFGERTLRENTAIGEVENRKTLLNLNLDNYLANFNTEYTLAANHNVAVNYSLNHLNVKGSDRFKAENNTQFSNPSTVAKQVFGFSYTQSFFSQKLKNTFFSKYYRYRVTSLETNYQGSEVLPFEATKQYMGYGVTSTLQLREWQLKASYENATRFPELIELFGDGLNYTPNPSLLPEQSNNYNLGFIYSRAGANPFMLSVNGFVRDAQDFILPLVKGIKASHINNGIVRSAGVDLGMSYQLKSGLAFAANGTYLDKRDLNKWRNGAEGVANSQYKVRVPNEPFLFGNVTVSYRRGGFFGHDQMSASIIQRYVGAFYYRWPNLASQGKDTVPQQWTTNLDIVYSIKNGRYNTSFGIANLWDAEVYDNFLQLRPGRTYNLKFRYFIN</sequence>
<evidence type="ECO:0000259" key="10">
    <source>
        <dbReference type="Pfam" id="PF07715"/>
    </source>
</evidence>
<evidence type="ECO:0000313" key="12">
    <source>
        <dbReference type="Proteomes" id="UP000256779"/>
    </source>
</evidence>
<gene>
    <name evidence="11" type="ORF">C7460_10564</name>
</gene>
<dbReference type="SUPFAM" id="SSF56935">
    <property type="entry name" value="Porins"/>
    <property type="match status" value="1"/>
</dbReference>
<evidence type="ECO:0000256" key="1">
    <source>
        <dbReference type="ARBA" id="ARBA00004571"/>
    </source>
</evidence>
<organism evidence="11 12">
    <name type="scientific">Marinoscillum furvescens DSM 4134</name>
    <dbReference type="NCBI Taxonomy" id="1122208"/>
    <lineage>
        <taxon>Bacteria</taxon>
        <taxon>Pseudomonadati</taxon>
        <taxon>Bacteroidota</taxon>
        <taxon>Cytophagia</taxon>
        <taxon>Cytophagales</taxon>
        <taxon>Reichenbachiellaceae</taxon>
        <taxon>Marinoscillum</taxon>
    </lineage>
</organism>
<keyword evidence="6 8" id="KW-0472">Membrane</keyword>
<protein>
    <submittedName>
        <fullName evidence="11">Outer membrane cobalamin receptor</fullName>
    </submittedName>
</protein>
<dbReference type="GO" id="GO:0015344">
    <property type="term" value="F:siderophore uptake transmembrane transporter activity"/>
    <property type="evidence" value="ECO:0007669"/>
    <property type="project" value="TreeGrafter"/>
</dbReference>
<comment type="caution">
    <text evidence="11">The sequence shown here is derived from an EMBL/GenBank/DDBJ whole genome shotgun (WGS) entry which is preliminary data.</text>
</comment>
<dbReference type="GO" id="GO:0044718">
    <property type="term" value="P:siderophore transmembrane transport"/>
    <property type="evidence" value="ECO:0007669"/>
    <property type="project" value="TreeGrafter"/>
</dbReference>
<keyword evidence="11" id="KW-0675">Receptor</keyword>
<evidence type="ECO:0000256" key="6">
    <source>
        <dbReference type="ARBA" id="ARBA00023136"/>
    </source>
</evidence>
<dbReference type="Gene3D" id="2.170.130.10">
    <property type="entry name" value="TonB-dependent receptor, plug domain"/>
    <property type="match status" value="1"/>
</dbReference>
<keyword evidence="7 8" id="KW-0998">Cell outer membrane</keyword>
<dbReference type="PROSITE" id="PS52016">
    <property type="entry name" value="TONB_DEPENDENT_REC_3"/>
    <property type="match status" value="1"/>
</dbReference>
<evidence type="ECO:0000256" key="7">
    <source>
        <dbReference type="ARBA" id="ARBA00023237"/>
    </source>
</evidence>
<keyword evidence="5 9" id="KW-0732">Signal</keyword>
<evidence type="ECO:0000256" key="4">
    <source>
        <dbReference type="ARBA" id="ARBA00022692"/>
    </source>
</evidence>
<dbReference type="Gene3D" id="2.60.40.1120">
    <property type="entry name" value="Carboxypeptidase-like, regulatory domain"/>
    <property type="match status" value="1"/>
</dbReference>
<dbReference type="Pfam" id="PF07715">
    <property type="entry name" value="Plug"/>
    <property type="match status" value="1"/>
</dbReference>
<dbReference type="Proteomes" id="UP000256779">
    <property type="component" value="Unassembled WGS sequence"/>
</dbReference>
<evidence type="ECO:0000256" key="8">
    <source>
        <dbReference type="PROSITE-ProRule" id="PRU01360"/>
    </source>
</evidence>
<dbReference type="GO" id="GO:0009279">
    <property type="term" value="C:cell outer membrane"/>
    <property type="evidence" value="ECO:0007669"/>
    <property type="project" value="UniProtKB-SubCell"/>
</dbReference>
<evidence type="ECO:0000256" key="5">
    <source>
        <dbReference type="ARBA" id="ARBA00022729"/>
    </source>
</evidence>
<dbReference type="InterPro" id="IPR039426">
    <property type="entry name" value="TonB-dep_rcpt-like"/>
</dbReference>
<name>A0A3D9L4A4_MARFU</name>
<feature type="domain" description="TonB-dependent receptor plug" evidence="10">
    <location>
        <begin position="117"/>
        <end position="221"/>
    </location>
</feature>
<dbReference type="Gene3D" id="2.40.170.20">
    <property type="entry name" value="TonB-dependent receptor, beta-barrel domain"/>
    <property type="match status" value="1"/>
</dbReference>
<evidence type="ECO:0000256" key="3">
    <source>
        <dbReference type="ARBA" id="ARBA00022452"/>
    </source>
</evidence>
<dbReference type="SUPFAM" id="SSF49464">
    <property type="entry name" value="Carboxypeptidase regulatory domain-like"/>
    <property type="match status" value="1"/>
</dbReference>
<proteinExistence type="inferred from homology"/>
<dbReference type="InterPro" id="IPR037066">
    <property type="entry name" value="Plug_dom_sf"/>
</dbReference>
<accession>A0A3D9L4A4</accession>
<keyword evidence="3 8" id="KW-1134">Transmembrane beta strand</keyword>
<feature type="chain" id="PRO_5017602726" evidence="9">
    <location>
        <begin position="20"/>
        <end position="786"/>
    </location>
</feature>
<feature type="signal peptide" evidence="9">
    <location>
        <begin position="1"/>
        <end position="19"/>
    </location>
</feature>